<dbReference type="InterPro" id="IPR011263">
    <property type="entry name" value="DNA-dir_RNA_pol_RpoA/D/Rpb3"/>
</dbReference>
<dbReference type="GO" id="GO:0000428">
    <property type="term" value="C:DNA-directed RNA polymerase complex"/>
    <property type="evidence" value="ECO:0007669"/>
    <property type="project" value="UniProtKB-KW"/>
</dbReference>
<evidence type="ECO:0000256" key="1">
    <source>
        <dbReference type="ARBA" id="ARBA00022478"/>
    </source>
</evidence>
<dbReference type="InterPro" id="IPR036603">
    <property type="entry name" value="RBP11-like"/>
</dbReference>
<evidence type="ECO:0000313" key="6">
    <source>
        <dbReference type="EMBL" id="UEN67753.1"/>
    </source>
</evidence>
<dbReference type="CDD" id="cd06928">
    <property type="entry name" value="RNAP_alpha_NTD"/>
    <property type="match status" value="1"/>
</dbReference>
<geneLocation type="chloroplast" evidence="5"/>
<dbReference type="EMBL" id="MZ571508">
    <property type="protein sequence ID" value="UEN67753.1"/>
    <property type="molecule type" value="Genomic_DNA"/>
</dbReference>
<dbReference type="GO" id="GO:0003899">
    <property type="term" value="F:DNA-directed RNA polymerase activity"/>
    <property type="evidence" value="ECO:0007669"/>
    <property type="project" value="InterPro"/>
</dbReference>
<evidence type="ECO:0000256" key="3">
    <source>
        <dbReference type="ARBA" id="ARBA00031776"/>
    </source>
</evidence>
<protein>
    <recommendedName>
        <fullName evidence="3">Plastid-encoded RNA polymerase subunit alpha</fullName>
    </recommendedName>
</protein>
<keyword evidence="5" id="KW-0150">Chloroplast</keyword>
<keyword evidence="5" id="KW-0934">Plastid</keyword>
<keyword evidence="1" id="KW-0240">DNA-directed RNA polymerase</keyword>
<dbReference type="GO" id="GO:0006351">
    <property type="term" value="P:DNA-templated transcription"/>
    <property type="evidence" value="ECO:0007669"/>
    <property type="project" value="InterPro"/>
</dbReference>
<dbReference type="AlphaFoldDB" id="A0A288QWA1"/>
<dbReference type="EMBL" id="KX342867">
    <property type="protein sequence ID" value="AOT99423.1"/>
    <property type="molecule type" value="Genomic_DNA"/>
</dbReference>
<dbReference type="SUPFAM" id="SSF55257">
    <property type="entry name" value="RBP11-like subunits of RNA polymerase"/>
    <property type="match status" value="1"/>
</dbReference>
<dbReference type="SMART" id="SM00662">
    <property type="entry name" value="RPOLD"/>
    <property type="match status" value="1"/>
</dbReference>
<dbReference type="InterPro" id="IPR036643">
    <property type="entry name" value="RNApol_insert_sf"/>
</dbReference>
<dbReference type="GeneID" id="34829376"/>
<dbReference type="Pfam" id="PF01193">
    <property type="entry name" value="RNA_pol_L"/>
    <property type="match status" value="1"/>
</dbReference>
<evidence type="ECO:0000256" key="2">
    <source>
        <dbReference type="ARBA" id="ARBA00023163"/>
    </source>
</evidence>
<accession>A0A288QWA1</accession>
<reference evidence="5" key="1">
    <citation type="submission" date="2016-05" db="EMBL/GenBank/DDBJ databases">
        <title>Complete chloroplast genome of Ulva prolifera.</title>
        <authorList>
            <person name="Wang L."/>
            <person name="Wu H."/>
            <person name="Zhou L."/>
            <person name="Zhang J."/>
            <person name="He P."/>
            <person name="Cai C."/>
        </authorList>
    </citation>
    <scope>NUCLEOTIDE SEQUENCE</scope>
</reference>
<dbReference type="Pfam" id="PF01000">
    <property type="entry name" value="RNA_pol_A_bac"/>
    <property type="match status" value="1"/>
</dbReference>
<evidence type="ECO:0000313" key="5">
    <source>
        <dbReference type="EMBL" id="AOT99423.1"/>
    </source>
</evidence>
<dbReference type="SUPFAM" id="SSF47789">
    <property type="entry name" value="C-terminal domain of RNA polymerase alpha subunit"/>
    <property type="match status" value="1"/>
</dbReference>
<dbReference type="Gene3D" id="3.30.1360.10">
    <property type="entry name" value="RNA polymerase, RBP11-like subunit"/>
    <property type="match status" value="1"/>
</dbReference>
<keyword evidence="2" id="KW-0804">Transcription</keyword>
<dbReference type="SUPFAM" id="SSF56553">
    <property type="entry name" value="Insert subdomain of RNA polymerase alpha subunit"/>
    <property type="match status" value="1"/>
</dbReference>
<name>A0A288QWA1_ULVPR</name>
<proteinExistence type="predicted"/>
<dbReference type="RefSeq" id="YP_009440086.1">
    <property type="nucleotide sequence ID" value="NC_036137.1"/>
</dbReference>
<sequence>MKYTLISCIDSKIVNPTTFYGRFELGPWSSGQALTIANTLRRGLLSELPGTAITFVKIIGTSHEYDTLPGMRECILDILLNIKQITLKSEFKFFSPQIGFLNVKGPGIIRARDLKLPFFIKSIDPDQYIATLNHKGQLNMKFLIHSGKKYLTHTPSSKNYSKLVKLLEKQKPINLLSNNKNIFLLNKYKKWKKQRELNKKQFLSNSNILTNSIVKLGLIKKKKYNLINYIFDNKPPEFDQLMYNNKNNYNNFEKINKTGFNKIGYFPIDAIFSPIKKVNYKIEVKNSITKKETIFLEIWTNGTIDPRSAIHQTVKILIKLFLPLQQFKINFFNQYKTKLYFNKFNFLYFNKKIIKLTNFYFYKKKLDFLSIKKNNSVSNFIKFKNINFFYKNTNFLNKLFYFYLINKNVCLKRKSYISSENKKSKKSNLVLSKKLKSINKNLEKNNLKKLYINKNLKINILEFDILNLELTSRLYFILKKININKIGDLISFNLGFKSNCFYTFNDKIFNLEILKKYDLFELKQSLKKYGIIINNN</sequence>
<gene>
    <name evidence="5" type="primary">rpoA</name>
</gene>
<dbReference type="Gene3D" id="2.170.120.12">
    <property type="entry name" value="DNA-directed RNA polymerase, insert domain"/>
    <property type="match status" value="1"/>
</dbReference>
<evidence type="ECO:0000259" key="4">
    <source>
        <dbReference type="SMART" id="SM00662"/>
    </source>
</evidence>
<dbReference type="GO" id="GO:0046983">
    <property type="term" value="F:protein dimerization activity"/>
    <property type="evidence" value="ECO:0007669"/>
    <property type="project" value="InterPro"/>
</dbReference>
<organism evidence="5">
    <name type="scientific">Ulva prolifera</name>
    <name type="common">Green seaweed</name>
    <name type="synonym">Enteromorpha prolifera</name>
    <dbReference type="NCBI Taxonomy" id="3117"/>
    <lineage>
        <taxon>Eukaryota</taxon>
        <taxon>Viridiplantae</taxon>
        <taxon>Chlorophyta</taxon>
        <taxon>core chlorophytes</taxon>
        <taxon>Ulvophyceae</taxon>
        <taxon>OUU clade</taxon>
        <taxon>Ulvales</taxon>
        <taxon>Ulvaceae</taxon>
        <taxon>Ulva</taxon>
    </lineage>
</organism>
<feature type="domain" description="DNA-directed RNA polymerase RpoA/D/Rpb3-type" evidence="4">
    <location>
        <begin position="20"/>
        <end position="327"/>
    </location>
</feature>
<reference evidence="6" key="2">
    <citation type="submission" date="2021-07" db="EMBL/GenBank/DDBJ databases">
        <title>Complete chloroplast genome of Ulva prolifera (Ulvophyceae, Chlorophyta).</title>
        <authorList>
            <person name="Wenzheng L."/>
            <person name="Peng J."/>
        </authorList>
    </citation>
    <scope>NUCLEOTIDE SEQUENCE</scope>
    <source>
        <strain evidence="6">U161</strain>
    </source>
</reference>
<dbReference type="InterPro" id="IPR011262">
    <property type="entry name" value="DNA-dir_RNA_pol_insert"/>
</dbReference>